<comment type="caution">
    <text evidence="1">The sequence shown here is derived from an EMBL/GenBank/DDBJ whole genome shotgun (WGS) entry which is preliminary data.</text>
</comment>
<reference evidence="1 2" key="1">
    <citation type="journal article" date="2021" name="BMC Genomics">
        <title>Datura genome reveals duplications of psychoactive alkaloid biosynthetic genes and high mutation rate following tissue culture.</title>
        <authorList>
            <person name="Rajewski A."/>
            <person name="Carter-House D."/>
            <person name="Stajich J."/>
            <person name="Litt A."/>
        </authorList>
    </citation>
    <scope>NUCLEOTIDE SEQUENCE [LARGE SCALE GENOMIC DNA]</scope>
    <source>
        <strain evidence="1">AR-01</strain>
    </source>
</reference>
<gene>
    <name evidence="1" type="ORF">HAX54_039468</name>
</gene>
<sequence>MGMFWELHSTIARIQNLVVKAGCCEIIVAEEYWTVTLIGSKSIEDRDMVAQARPLHSIKSLFMLRELDGGYRFDPRNYHTIPFWSELSELQAGYWSMRH</sequence>
<dbReference type="Proteomes" id="UP000823775">
    <property type="component" value="Unassembled WGS sequence"/>
</dbReference>
<keyword evidence="2" id="KW-1185">Reference proteome</keyword>
<accession>A0ABS8VLC6</accession>
<dbReference type="EMBL" id="JACEIK010005479">
    <property type="protein sequence ID" value="MCE0481608.1"/>
    <property type="molecule type" value="Genomic_DNA"/>
</dbReference>
<organism evidence="1 2">
    <name type="scientific">Datura stramonium</name>
    <name type="common">Jimsonweed</name>
    <name type="synonym">Common thornapple</name>
    <dbReference type="NCBI Taxonomy" id="4076"/>
    <lineage>
        <taxon>Eukaryota</taxon>
        <taxon>Viridiplantae</taxon>
        <taxon>Streptophyta</taxon>
        <taxon>Embryophyta</taxon>
        <taxon>Tracheophyta</taxon>
        <taxon>Spermatophyta</taxon>
        <taxon>Magnoliopsida</taxon>
        <taxon>eudicotyledons</taxon>
        <taxon>Gunneridae</taxon>
        <taxon>Pentapetalae</taxon>
        <taxon>asterids</taxon>
        <taxon>lamiids</taxon>
        <taxon>Solanales</taxon>
        <taxon>Solanaceae</taxon>
        <taxon>Solanoideae</taxon>
        <taxon>Datureae</taxon>
        <taxon>Datura</taxon>
    </lineage>
</organism>
<name>A0ABS8VLC6_DATST</name>
<proteinExistence type="predicted"/>
<evidence type="ECO:0000313" key="1">
    <source>
        <dbReference type="EMBL" id="MCE0481608.1"/>
    </source>
</evidence>
<protein>
    <submittedName>
        <fullName evidence="1">Uncharacterized protein</fullName>
    </submittedName>
</protein>
<evidence type="ECO:0000313" key="2">
    <source>
        <dbReference type="Proteomes" id="UP000823775"/>
    </source>
</evidence>